<name>A0ACD5Y4T2_AVESA</name>
<dbReference type="Proteomes" id="UP001732700">
    <property type="component" value="Chromosome 5C"/>
</dbReference>
<proteinExistence type="predicted"/>
<accession>A0ACD5Y4T2</accession>
<protein>
    <submittedName>
        <fullName evidence="1">Uncharacterized protein</fullName>
    </submittedName>
</protein>
<evidence type="ECO:0000313" key="2">
    <source>
        <dbReference type="Proteomes" id="UP001732700"/>
    </source>
</evidence>
<dbReference type="EnsemblPlants" id="AVESA.00010b.r2.5CG0886960.1">
    <property type="protein sequence ID" value="AVESA.00010b.r2.5CG0886960.1.CDS"/>
    <property type="gene ID" value="AVESA.00010b.r2.5CG0886960"/>
</dbReference>
<reference evidence="1" key="2">
    <citation type="submission" date="2025-09" db="UniProtKB">
        <authorList>
            <consortium name="EnsemblPlants"/>
        </authorList>
    </citation>
    <scope>IDENTIFICATION</scope>
</reference>
<organism evidence="1 2">
    <name type="scientific">Avena sativa</name>
    <name type="common">Oat</name>
    <dbReference type="NCBI Taxonomy" id="4498"/>
    <lineage>
        <taxon>Eukaryota</taxon>
        <taxon>Viridiplantae</taxon>
        <taxon>Streptophyta</taxon>
        <taxon>Embryophyta</taxon>
        <taxon>Tracheophyta</taxon>
        <taxon>Spermatophyta</taxon>
        <taxon>Magnoliopsida</taxon>
        <taxon>Liliopsida</taxon>
        <taxon>Poales</taxon>
        <taxon>Poaceae</taxon>
        <taxon>BOP clade</taxon>
        <taxon>Pooideae</taxon>
        <taxon>Poodae</taxon>
        <taxon>Poeae</taxon>
        <taxon>Poeae Chloroplast Group 1 (Aveneae type)</taxon>
        <taxon>Aveninae</taxon>
        <taxon>Avena</taxon>
    </lineage>
</organism>
<reference evidence="1" key="1">
    <citation type="submission" date="2021-05" db="EMBL/GenBank/DDBJ databases">
        <authorList>
            <person name="Scholz U."/>
            <person name="Mascher M."/>
            <person name="Fiebig A."/>
        </authorList>
    </citation>
    <scope>NUCLEOTIDE SEQUENCE [LARGE SCALE GENOMIC DNA]</scope>
</reference>
<sequence length="705" mass="78104">MSLSAISLYTSPPGAVYSSEFDPSSRGSPPCSTAPPATTSHRPSAVAGGLSCLFSSPAAAASPPRAPAHDELWHDGSDDLSFGGGYSHSPSPLKRRDHLHHHHHSPVSVFQGPSCSPASRSPPASWLTGRERDRLFSGFVRNALGSCIDYVPATSPRPEVGGGELAFELDENLAEASPACEPYARELLAGAQARHRIFHEELVVKAFFEAEKAHHGQTRASGDPFLQHCVETAVLLAKIGASATVVSAGLLHDTIDDSFVDYDHIFHMFGAGVADLVEGVSKLSHLSKLARDNNTASRTAEADRLHTMLLAMADARAVLIKLADRVHNMRTLDALPLVKQQRFAKETMEIFVPLANRLGIASWKDQLENLCFKHLNPEEHKELSSKLTETFDEALITSAVDTLDEGLKDAGVSYQSLYGRNKNLYSVYSKMLKKNLTMDEVHDIHGLRLVVEKEEDCYRALDVVHKLWPQVNGRFKDYISRPKLNGYRSLHTVVMSDGDHPFEVQIRTKEMHLQAEYGFAAHWRYKEGSCRHSFVLQMVEWARWVLTWQCEALNKEHSSSSPVKSDAIRPPCPFPLHSEECPYSYTRQCNHDGPLFVILLEHDKMSVQEFPAGSTVTDLMERVGANSARWSPYRVPMKEDLRPKVNHEPISDLGMALSMGDVVELTPALPNKSLTKYREEIQRMYDRGGFALAATRSGGGSASRR</sequence>
<keyword evidence="2" id="KW-1185">Reference proteome</keyword>
<evidence type="ECO:0000313" key="1">
    <source>
        <dbReference type="EnsemblPlants" id="AVESA.00010b.r2.5CG0886960.1.CDS"/>
    </source>
</evidence>